<dbReference type="HOGENOM" id="CLU_052398_0_2_1"/>
<dbReference type="OrthoDB" id="2688210at2759"/>
<feature type="non-terminal residue" evidence="1">
    <location>
        <position position="225"/>
    </location>
</feature>
<keyword evidence="2" id="KW-1185">Reference proteome</keyword>
<proteinExistence type="predicted"/>
<dbReference type="Proteomes" id="UP000054018">
    <property type="component" value="Unassembled WGS sequence"/>
</dbReference>
<reference evidence="1 2" key="1">
    <citation type="submission" date="2014-04" db="EMBL/GenBank/DDBJ databases">
        <authorList>
            <consortium name="DOE Joint Genome Institute"/>
            <person name="Kuo A."/>
            <person name="Kohler A."/>
            <person name="Costa M.D."/>
            <person name="Nagy L.G."/>
            <person name="Floudas D."/>
            <person name="Copeland A."/>
            <person name="Barry K.W."/>
            <person name="Cichocki N."/>
            <person name="Veneault-Fourrey C."/>
            <person name="LaButti K."/>
            <person name="Lindquist E.A."/>
            <person name="Lipzen A."/>
            <person name="Lundell T."/>
            <person name="Morin E."/>
            <person name="Murat C."/>
            <person name="Sun H."/>
            <person name="Tunlid A."/>
            <person name="Henrissat B."/>
            <person name="Grigoriev I.V."/>
            <person name="Hibbett D.S."/>
            <person name="Martin F."/>
            <person name="Nordberg H.P."/>
            <person name="Cantor M.N."/>
            <person name="Hua S.X."/>
        </authorList>
    </citation>
    <scope>NUCLEOTIDE SEQUENCE [LARGE SCALE GENOMIC DNA]</scope>
    <source>
        <strain evidence="1 2">441</strain>
    </source>
</reference>
<organism evidence="1 2">
    <name type="scientific">Pisolithus microcarpus 441</name>
    <dbReference type="NCBI Taxonomy" id="765257"/>
    <lineage>
        <taxon>Eukaryota</taxon>
        <taxon>Fungi</taxon>
        <taxon>Dikarya</taxon>
        <taxon>Basidiomycota</taxon>
        <taxon>Agaricomycotina</taxon>
        <taxon>Agaricomycetes</taxon>
        <taxon>Agaricomycetidae</taxon>
        <taxon>Boletales</taxon>
        <taxon>Sclerodermatineae</taxon>
        <taxon>Pisolithaceae</taxon>
        <taxon>Pisolithus</taxon>
    </lineage>
</organism>
<dbReference type="AlphaFoldDB" id="A0A0C9XY75"/>
<accession>A0A0C9XY75</accession>
<dbReference type="EMBL" id="KN833828">
    <property type="protein sequence ID" value="KIK17430.1"/>
    <property type="molecule type" value="Genomic_DNA"/>
</dbReference>
<dbReference type="STRING" id="765257.A0A0C9XY75"/>
<protein>
    <submittedName>
        <fullName evidence="1">Uncharacterized protein</fullName>
    </submittedName>
</protein>
<name>A0A0C9XY75_9AGAM</name>
<reference evidence="2" key="2">
    <citation type="submission" date="2015-01" db="EMBL/GenBank/DDBJ databases">
        <title>Evolutionary Origins and Diversification of the Mycorrhizal Mutualists.</title>
        <authorList>
            <consortium name="DOE Joint Genome Institute"/>
            <consortium name="Mycorrhizal Genomics Consortium"/>
            <person name="Kohler A."/>
            <person name="Kuo A."/>
            <person name="Nagy L.G."/>
            <person name="Floudas D."/>
            <person name="Copeland A."/>
            <person name="Barry K.W."/>
            <person name="Cichocki N."/>
            <person name="Veneault-Fourrey C."/>
            <person name="LaButti K."/>
            <person name="Lindquist E.A."/>
            <person name="Lipzen A."/>
            <person name="Lundell T."/>
            <person name="Morin E."/>
            <person name="Murat C."/>
            <person name="Riley R."/>
            <person name="Ohm R."/>
            <person name="Sun H."/>
            <person name="Tunlid A."/>
            <person name="Henrissat B."/>
            <person name="Grigoriev I.V."/>
            <person name="Hibbett D.S."/>
            <person name="Martin F."/>
        </authorList>
    </citation>
    <scope>NUCLEOTIDE SEQUENCE [LARGE SCALE GENOMIC DNA]</scope>
    <source>
        <strain evidence="2">441</strain>
    </source>
</reference>
<gene>
    <name evidence="1" type="ORF">PISMIDRAFT_50071</name>
</gene>
<sequence length="225" mass="25724">MENLNLATRPDFLSGDFVDACLQLTNDTVNDEQVVRILGTLWDIQNAKDIQRWNACKDEEAQFTRDLADQAAEELAQQQLHLRNEEEAALAEEHKKNKVKYVPVPDMEVPMGPVDIPAPYATCKLKKGEYCELYFFTNVSLAEAESFNVSIDDEALALLKADNGQHIWVPASNTRDKSAVIKDEDLTWEQFGEASVCLLSAMREHDWQKDRIEMHVKFWTVLEVH</sequence>
<evidence type="ECO:0000313" key="1">
    <source>
        <dbReference type="EMBL" id="KIK17430.1"/>
    </source>
</evidence>
<evidence type="ECO:0000313" key="2">
    <source>
        <dbReference type="Proteomes" id="UP000054018"/>
    </source>
</evidence>